<reference evidence="1" key="1">
    <citation type="submission" date="2018-02" db="EMBL/GenBank/DDBJ databases">
        <title>Rhizophora mucronata_Transcriptome.</title>
        <authorList>
            <person name="Meera S.P."/>
            <person name="Sreeshan A."/>
            <person name="Augustine A."/>
        </authorList>
    </citation>
    <scope>NUCLEOTIDE SEQUENCE</scope>
    <source>
        <tissue evidence="1">Leaf</tissue>
    </source>
</reference>
<accession>A0A2P2QAW1</accession>
<sequence>MMQEHFKVGILNFMSRKACRGQ</sequence>
<protein>
    <submittedName>
        <fullName evidence="1">Uncharacterized protein</fullName>
    </submittedName>
</protein>
<dbReference type="EMBL" id="GGEC01083580">
    <property type="protein sequence ID" value="MBX64064.1"/>
    <property type="molecule type" value="Transcribed_RNA"/>
</dbReference>
<evidence type="ECO:0000313" key="1">
    <source>
        <dbReference type="EMBL" id="MBX64064.1"/>
    </source>
</evidence>
<name>A0A2P2QAW1_RHIMU</name>
<organism evidence="1">
    <name type="scientific">Rhizophora mucronata</name>
    <name type="common">Asiatic mangrove</name>
    <dbReference type="NCBI Taxonomy" id="61149"/>
    <lineage>
        <taxon>Eukaryota</taxon>
        <taxon>Viridiplantae</taxon>
        <taxon>Streptophyta</taxon>
        <taxon>Embryophyta</taxon>
        <taxon>Tracheophyta</taxon>
        <taxon>Spermatophyta</taxon>
        <taxon>Magnoliopsida</taxon>
        <taxon>eudicotyledons</taxon>
        <taxon>Gunneridae</taxon>
        <taxon>Pentapetalae</taxon>
        <taxon>rosids</taxon>
        <taxon>fabids</taxon>
        <taxon>Malpighiales</taxon>
        <taxon>Rhizophoraceae</taxon>
        <taxon>Rhizophora</taxon>
    </lineage>
</organism>
<dbReference type="AlphaFoldDB" id="A0A2P2QAW1"/>
<proteinExistence type="predicted"/>